<keyword evidence="2" id="KW-0969">Cilium</keyword>
<dbReference type="Pfam" id="PF07309">
    <property type="entry name" value="FlaF"/>
    <property type="match status" value="1"/>
</dbReference>
<proteinExistence type="predicted"/>
<evidence type="ECO:0000313" key="3">
    <source>
        <dbReference type="Proteomes" id="UP000192936"/>
    </source>
</evidence>
<dbReference type="InterPro" id="IPR010845">
    <property type="entry name" value="FlaF"/>
</dbReference>
<dbReference type="AlphaFoldDB" id="A0A1X7FE63"/>
<feature type="region of interest" description="Disordered" evidence="1">
    <location>
        <begin position="124"/>
        <end position="189"/>
    </location>
</feature>
<accession>A0A1X7FE63</accession>
<sequence length="189" mass="20199">MKPTPTYANKPTSDNPRDVEAWALAEAARRIIAASHAKDEKAFREALQLNQRLWTIFQAAITEEDCGHPPEVRTNIAALSLLVDRETTNRLVDLDFGKIDTLVNINRNVASGLTAQGQFIAAQQATQPHPGTPQTAAPQTAAPQAPAAQPAATPAQGQPPAGLRPAVPPRPMTTPDAAPVNRESLRISI</sequence>
<organism evidence="2 3">
    <name type="scientific">Azospirillum oryzae</name>
    <dbReference type="NCBI Taxonomy" id="286727"/>
    <lineage>
        <taxon>Bacteria</taxon>
        <taxon>Pseudomonadati</taxon>
        <taxon>Pseudomonadota</taxon>
        <taxon>Alphaproteobacteria</taxon>
        <taxon>Rhodospirillales</taxon>
        <taxon>Azospirillaceae</taxon>
        <taxon>Azospirillum</taxon>
    </lineage>
</organism>
<dbReference type="EMBL" id="FXAK01000005">
    <property type="protein sequence ID" value="SMF50630.1"/>
    <property type="molecule type" value="Genomic_DNA"/>
</dbReference>
<gene>
    <name evidence="2" type="ORF">SAMN02982917_2626</name>
</gene>
<keyword evidence="2" id="KW-0966">Cell projection</keyword>
<protein>
    <submittedName>
        <fullName evidence="2">Flagellar protein FlaF</fullName>
    </submittedName>
</protein>
<name>A0A1X7FE63_9PROT</name>
<dbReference type="GO" id="GO:0044781">
    <property type="term" value="P:bacterial-type flagellum organization"/>
    <property type="evidence" value="ECO:0007669"/>
    <property type="project" value="InterPro"/>
</dbReference>
<dbReference type="RefSeq" id="WP_085085946.1">
    <property type="nucleotide sequence ID" value="NZ_FXAK01000005.1"/>
</dbReference>
<dbReference type="OrthoDB" id="8563081at2"/>
<reference evidence="2 3" key="1">
    <citation type="submission" date="2017-04" db="EMBL/GenBank/DDBJ databases">
        <authorList>
            <person name="Afonso C.L."/>
            <person name="Miller P.J."/>
            <person name="Scott M.A."/>
            <person name="Spackman E."/>
            <person name="Goraichik I."/>
            <person name="Dimitrov K.M."/>
            <person name="Suarez D.L."/>
            <person name="Swayne D.E."/>
        </authorList>
    </citation>
    <scope>NUCLEOTIDE SEQUENCE [LARGE SCALE GENOMIC DNA]</scope>
    <source>
        <strain evidence="2 3">A2P</strain>
    </source>
</reference>
<dbReference type="Proteomes" id="UP000192936">
    <property type="component" value="Unassembled WGS sequence"/>
</dbReference>
<evidence type="ECO:0000256" key="1">
    <source>
        <dbReference type="SAM" id="MobiDB-lite"/>
    </source>
</evidence>
<keyword evidence="2" id="KW-0282">Flagellum</keyword>
<dbReference type="STRING" id="286727.SAMN02982917_2626"/>
<evidence type="ECO:0000313" key="2">
    <source>
        <dbReference type="EMBL" id="SMF50630.1"/>
    </source>
</evidence>
<feature type="compositionally biased region" description="Low complexity" evidence="1">
    <location>
        <begin position="124"/>
        <end position="161"/>
    </location>
</feature>